<dbReference type="PROSITE" id="PS50158">
    <property type="entry name" value="ZF_CCHC"/>
    <property type="match status" value="1"/>
</dbReference>
<keyword evidence="5" id="KW-1185">Reference proteome</keyword>
<feature type="region of interest" description="Disordered" evidence="2">
    <location>
        <begin position="21"/>
        <end position="57"/>
    </location>
</feature>
<keyword evidence="1" id="KW-0479">Metal-binding</keyword>
<feature type="compositionally biased region" description="Basic and acidic residues" evidence="2">
    <location>
        <begin position="29"/>
        <end position="38"/>
    </location>
</feature>
<keyword evidence="1" id="KW-0862">Zinc</keyword>
<reference evidence="4 5" key="1">
    <citation type="submission" date="2024-10" db="EMBL/GenBank/DDBJ databases">
        <authorList>
            <person name="Kim D."/>
        </authorList>
    </citation>
    <scope>NUCLEOTIDE SEQUENCE [LARGE SCALE GENOMIC DNA]</scope>
    <source>
        <strain evidence="4">BH-2024</strain>
    </source>
</reference>
<feature type="domain" description="CCHC-type" evidence="3">
    <location>
        <begin position="67"/>
        <end position="83"/>
    </location>
</feature>
<dbReference type="Proteomes" id="UP001620626">
    <property type="component" value="Unassembled WGS sequence"/>
</dbReference>
<dbReference type="InterPro" id="IPR001878">
    <property type="entry name" value="Znf_CCHC"/>
</dbReference>
<name>A0ABD2I7I5_9BILA</name>
<dbReference type="GO" id="GO:0008270">
    <property type="term" value="F:zinc ion binding"/>
    <property type="evidence" value="ECO:0007669"/>
    <property type="project" value="UniProtKB-KW"/>
</dbReference>
<feature type="compositionally biased region" description="Polar residues" evidence="2">
    <location>
        <begin position="44"/>
        <end position="57"/>
    </location>
</feature>
<dbReference type="InterPro" id="IPR036875">
    <property type="entry name" value="Znf_CCHC_sf"/>
</dbReference>
<dbReference type="SUPFAM" id="SSF57756">
    <property type="entry name" value="Retrovirus zinc finger-like domains"/>
    <property type="match status" value="1"/>
</dbReference>
<dbReference type="Gene3D" id="4.10.60.10">
    <property type="entry name" value="Zinc finger, CCHC-type"/>
    <property type="match status" value="1"/>
</dbReference>
<dbReference type="EMBL" id="JBICBT010001311">
    <property type="protein sequence ID" value="KAL3073790.1"/>
    <property type="molecule type" value="Genomic_DNA"/>
</dbReference>
<sequence length="384" mass="42960">MSLDHFVSLAARAETTQKAAKHFTNLKPRNADRVDSYDSHGVPSHQNRNFSSRPANTFQRQYPNSLKCYNCDQPGHISRNCPRNRQPFSPPQNFERQIVSNFSATGANRVPLNHPFGNNQNQEVKHHNPSRNFLRQNCVIVQEDEVPHLNVCLGKVDLDPEVTDFFDKLGTECSKKEAVAYTIGKVMVTRLFVSDVETNAMMDGGAQTSLISATFLYQLVTEKNLNLWEAGFCHLCPKISDVNGKLLECLGTVSIPVHRKGLTEPKLCTFNITKAPIGFNLLLGTDVLDDLGFKMYDKPNNVVIPFEKVKPERKDFLTVIFRTTLEPMSSKTVELDVDQKFEGCKIVTSPISSQIQLESSVGVVENGKIVASIMNLSESKVTIE</sequence>
<dbReference type="GO" id="GO:0019899">
    <property type="term" value="F:enzyme binding"/>
    <property type="evidence" value="ECO:0007669"/>
    <property type="project" value="UniProtKB-ARBA"/>
</dbReference>
<evidence type="ECO:0000256" key="1">
    <source>
        <dbReference type="PROSITE-ProRule" id="PRU00047"/>
    </source>
</evidence>
<accession>A0ABD2I7I5</accession>
<dbReference type="AlphaFoldDB" id="A0ABD2I7I5"/>
<gene>
    <name evidence="4" type="ORF">niasHT_038715</name>
</gene>
<dbReference type="Pfam" id="PF00098">
    <property type="entry name" value="zf-CCHC"/>
    <property type="match status" value="1"/>
</dbReference>
<evidence type="ECO:0000313" key="5">
    <source>
        <dbReference type="Proteomes" id="UP001620626"/>
    </source>
</evidence>
<evidence type="ECO:0000259" key="3">
    <source>
        <dbReference type="PROSITE" id="PS50158"/>
    </source>
</evidence>
<dbReference type="SMART" id="SM00343">
    <property type="entry name" value="ZnF_C2HC"/>
    <property type="match status" value="1"/>
</dbReference>
<keyword evidence="1" id="KW-0863">Zinc-finger</keyword>
<proteinExistence type="predicted"/>
<evidence type="ECO:0000256" key="2">
    <source>
        <dbReference type="SAM" id="MobiDB-lite"/>
    </source>
</evidence>
<comment type="caution">
    <text evidence="4">The sequence shown here is derived from an EMBL/GenBank/DDBJ whole genome shotgun (WGS) entry which is preliminary data.</text>
</comment>
<evidence type="ECO:0000313" key="4">
    <source>
        <dbReference type="EMBL" id="KAL3073790.1"/>
    </source>
</evidence>
<organism evidence="4 5">
    <name type="scientific">Heterodera trifolii</name>
    <dbReference type="NCBI Taxonomy" id="157864"/>
    <lineage>
        <taxon>Eukaryota</taxon>
        <taxon>Metazoa</taxon>
        <taxon>Ecdysozoa</taxon>
        <taxon>Nematoda</taxon>
        <taxon>Chromadorea</taxon>
        <taxon>Rhabditida</taxon>
        <taxon>Tylenchina</taxon>
        <taxon>Tylenchomorpha</taxon>
        <taxon>Tylenchoidea</taxon>
        <taxon>Heteroderidae</taxon>
        <taxon>Heteroderinae</taxon>
        <taxon>Heterodera</taxon>
    </lineage>
</organism>
<protein>
    <recommendedName>
        <fullName evidence="3">CCHC-type domain-containing protein</fullName>
    </recommendedName>
</protein>